<dbReference type="InterPro" id="IPR014519">
    <property type="entry name" value="UCP024492"/>
</dbReference>
<dbReference type="Pfam" id="PF04343">
    <property type="entry name" value="DUF488"/>
    <property type="match status" value="1"/>
</dbReference>
<accession>A0A4U5WZD2</accession>
<dbReference type="PANTHER" id="PTHR39337">
    <property type="entry name" value="BLR5642 PROTEIN"/>
    <property type="match status" value="1"/>
</dbReference>
<dbReference type="InterPro" id="IPR007438">
    <property type="entry name" value="DUF488"/>
</dbReference>
<dbReference type="PANTHER" id="PTHR39337:SF1">
    <property type="entry name" value="BLR5642 PROTEIN"/>
    <property type="match status" value="1"/>
</dbReference>
<sequence length="198" mass="22076">MGRALLGTGRGSGAVSGDGGSQVLITVGHSSADQETLAELLRTAGVEAVVDVRTAPGSRRYPHLARQRMAEWMPQEHLAYRWEPRLGGFRKPPPDSPDTVWRNESFRGYAAHTRTPEFLDAMAELMRQAGQERTAVMCREAVWWRCHRRLIADVAVLAHDAQVQHLMHDGRFMTHTPTPGVRRREDGLLVYDVEDAAG</sequence>
<reference evidence="1 2" key="1">
    <citation type="submission" date="2019-04" db="EMBL/GenBank/DDBJ databases">
        <title>Streptomyces lasaliensis sp.nov., an Actinomycete isolated from soil which produces the polyether antibiotic lasalocid.</title>
        <authorList>
            <person name="Erwin G."/>
            <person name="Haber C."/>
        </authorList>
    </citation>
    <scope>NUCLEOTIDE SEQUENCE [LARGE SCALE GENOMIC DNA]</scope>
    <source>
        <strain evidence="1 2">DSM 40089</strain>
    </source>
</reference>
<proteinExistence type="predicted"/>
<dbReference type="STRING" id="33898.GCA_000772895_03417"/>
<comment type="caution">
    <text evidence="1">The sequence shown here is derived from an EMBL/GenBank/DDBJ whole genome shotgun (WGS) entry which is preliminary data.</text>
</comment>
<evidence type="ECO:0000313" key="1">
    <source>
        <dbReference type="EMBL" id="TKT08004.1"/>
    </source>
</evidence>
<gene>
    <name evidence="1" type="ORF">E4U92_18460</name>
</gene>
<evidence type="ECO:0000313" key="2">
    <source>
        <dbReference type="Proteomes" id="UP000308632"/>
    </source>
</evidence>
<organism evidence="1 2">
    <name type="scientific">Streptomyces galbus</name>
    <dbReference type="NCBI Taxonomy" id="33898"/>
    <lineage>
        <taxon>Bacteria</taxon>
        <taxon>Bacillati</taxon>
        <taxon>Actinomycetota</taxon>
        <taxon>Actinomycetes</taxon>
        <taxon>Kitasatosporales</taxon>
        <taxon>Streptomycetaceae</taxon>
        <taxon>Streptomyces</taxon>
    </lineage>
</organism>
<dbReference type="AlphaFoldDB" id="A0A4U5WZD2"/>
<dbReference type="Proteomes" id="UP000308632">
    <property type="component" value="Unassembled WGS sequence"/>
</dbReference>
<dbReference type="EMBL" id="SZPR01000015">
    <property type="protein sequence ID" value="TKT08004.1"/>
    <property type="molecule type" value="Genomic_DNA"/>
</dbReference>
<dbReference type="PIRSF" id="PIRSF024492">
    <property type="entry name" value="UCP024492"/>
    <property type="match status" value="1"/>
</dbReference>
<name>A0A4U5WZD2_STRGB</name>
<protein>
    <submittedName>
        <fullName evidence="1">DUF488 domain-containing protein</fullName>
    </submittedName>
</protein>